<dbReference type="STRING" id="1036808.A0A0C3EMK2"/>
<dbReference type="OrthoDB" id="2687916at2759"/>
<dbReference type="HOGENOM" id="CLU_819151_0_0_1"/>
<dbReference type="Proteomes" id="UP000053989">
    <property type="component" value="Unassembled WGS sequence"/>
</dbReference>
<evidence type="ECO:0000313" key="2">
    <source>
        <dbReference type="EMBL" id="KIM69439.1"/>
    </source>
</evidence>
<feature type="compositionally biased region" description="Low complexity" evidence="1">
    <location>
        <begin position="33"/>
        <end position="54"/>
    </location>
</feature>
<reference evidence="2 3" key="1">
    <citation type="submission" date="2014-04" db="EMBL/GenBank/DDBJ databases">
        <authorList>
            <consortium name="DOE Joint Genome Institute"/>
            <person name="Kuo A."/>
            <person name="Kohler A."/>
            <person name="Nagy L.G."/>
            <person name="Floudas D."/>
            <person name="Copeland A."/>
            <person name="Barry K.W."/>
            <person name="Cichocki N."/>
            <person name="Veneault-Fourrey C."/>
            <person name="LaButti K."/>
            <person name="Lindquist E.A."/>
            <person name="Lipzen A."/>
            <person name="Lundell T."/>
            <person name="Morin E."/>
            <person name="Murat C."/>
            <person name="Sun H."/>
            <person name="Tunlid A."/>
            <person name="Henrissat B."/>
            <person name="Grigoriev I.V."/>
            <person name="Hibbett D.S."/>
            <person name="Martin F."/>
            <person name="Nordberg H.P."/>
            <person name="Cantor M.N."/>
            <person name="Hua S.X."/>
        </authorList>
    </citation>
    <scope>NUCLEOTIDE SEQUENCE [LARGE SCALE GENOMIC DNA]</scope>
    <source>
        <strain evidence="2 3">Foug A</strain>
    </source>
</reference>
<feature type="compositionally biased region" description="Low complexity" evidence="1">
    <location>
        <begin position="111"/>
        <end position="125"/>
    </location>
</feature>
<dbReference type="InterPro" id="IPR008978">
    <property type="entry name" value="HSP20-like_chaperone"/>
</dbReference>
<accession>A0A0C3EMK2</accession>
<keyword evidence="3" id="KW-1185">Reference proteome</keyword>
<name>A0A0C3EMK2_9AGAM</name>
<evidence type="ECO:0000256" key="1">
    <source>
        <dbReference type="SAM" id="MobiDB-lite"/>
    </source>
</evidence>
<dbReference type="CDD" id="cd06464">
    <property type="entry name" value="ACD_sHsps-like"/>
    <property type="match status" value="1"/>
</dbReference>
<dbReference type="SUPFAM" id="SSF49764">
    <property type="entry name" value="HSP20-like chaperones"/>
    <property type="match status" value="1"/>
</dbReference>
<gene>
    <name evidence="2" type="ORF">SCLCIDRAFT_1207842</name>
</gene>
<feature type="compositionally biased region" description="Polar residues" evidence="1">
    <location>
        <begin position="172"/>
        <end position="181"/>
    </location>
</feature>
<evidence type="ECO:0000313" key="3">
    <source>
        <dbReference type="Proteomes" id="UP000053989"/>
    </source>
</evidence>
<organism evidence="2 3">
    <name type="scientific">Scleroderma citrinum Foug A</name>
    <dbReference type="NCBI Taxonomy" id="1036808"/>
    <lineage>
        <taxon>Eukaryota</taxon>
        <taxon>Fungi</taxon>
        <taxon>Dikarya</taxon>
        <taxon>Basidiomycota</taxon>
        <taxon>Agaricomycotina</taxon>
        <taxon>Agaricomycetes</taxon>
        <taxon>Agaricomycetidae</taxon>
        <taxon>Boletales</taxon>
        <taxon>Sclerodermatineae</taxon>
        <taxon>Sclerodermataceae</taxon>
        <taxon>Scleroderma</taxon>
    </lineage>
</organism>
<proteinExistence type="predicted"/>
<protein>
    <recommendedName>
        <fullName evidence="4">SHSP domain-containing protein</fullName>
    </recommendedName>
</protein>
<reference evidence="3" key="2">
    <citation type="submission" date="2015-01" db="EMBL/GenBank/DDBJ databases">
        <title>Evolutionary Origins and Diversification of the Mycorrhizal Mutualists.</title>
        <authorList>
            <consortium name="DOE Joint Genome Institute"/>
            <consortium name="Mycorrhizal Genomics Consortium"/>
            <person name="Kohler A."/>
            <person name="Kuo A."/>
            <person name="Nagy L.G."/>
            <person name="Floudas D."/>
            <person name="Copeland A."/>
            <person name="Barry K.W."/>
            <person name="Cichocki N."/>
            <person name="Veneault-Fourrey C."/>
            <person name="LaButti K."/>
            <person name="Lindquist E.A."/>
            <person name="Lipzen A."/>
            <person name="Lundell T."/>
            <person name="Morin E."/>
            <person name="Murat C."/>
            <person name="Riley R."/>
            <person name="Ohm R."/>
            <person name="Sun H."/>
            <person name="Tunlid A."/>
            <person name="Henrissat B."/>
            <person name="Grigoriev I.V."/>
            <person name="Hibbett D.S."/>
            <person name="Martin F."/>
        </authorList>
    </citation>
    <scope>NUCLEOTIDE SEQUENCE [LARGE SCALE GENOMIC DNA]</scope>
    <source>
        <strain evidence="3">Foug A</strain>
    </source>
</reference>
<evidence type="ECO:0008006" key="4">
    <source>
        <dbReference type="Google" id="ProtNLM"/>
    </source>
</evidence>
<feature type="region of interest" description="Disordered" evidence="1">
    <location>
        <begin position="1"/>
        <end position="62"/>
    </location>
</feature>
<sequence length="321" mass="35453">MSYQYPAGYSSMPTTPQTPFHHWDGGDPSHLEQQVLQHPLQQPAQQPQDAYAAPSTATPQDLIPMVPSQDQIRQHEGEELRHLPPMAGPSMRHQQHMRPNIQVDTRQMHVGTSASPPSGPPSAGGVYPGTGPVRARASPAHVDARMVSHPYRRPQSAGTGILRPRREHEELQQSVRPQRQVPSSSMPAPIAPPARPPYSGIVSATTSLVSPAHAASQPPENRRFIIRTDIHYDADTRVLTAVLELPGLKRNDLSIVLSTCHYNGVKQVVVSGRSRPVFSNNGYALRERKFGEFTRTIVVSHDTKVSCLCSEHRVCRKRYGC</sequence>
<dbReference type="InParanoid" id="A0A0C3EMK2"/>
<feature type="compositionally biased region" description="Basic and acidic residues" evidence="1">
    <location>
        <begin position="21"/>
        <end position="30"/>
    </location>
</feature>
<dbReference type="AlphaFoldDB" id="A0A0C3EMK2"/>
<feature type="region of interest" description="Disordered" evidence="1">
    <location>
        <begin position="110"/>
        <end position="199"/>
    </location>
</feature>
<dbReference type="Gene3D" id="2.60.40.790">
    <property type="match status" value="1"/>
</dbReference>
<dbReference type="EMBL" id="KN822006">
    <property type="protein sequence ID" value="KIM69439.1"/>
    <property type="molecule type" value="Genomic_DNA"/>
</dbReference>